<evidence type="ECO:0000256" key="3">
    <source>
        <dbReference type="ARBA" id="ARBA00022481"/>
    </source>
</evidence>
<sequence length="669" mass="73027">MKNKWTTLKHWPLKAKLITAFAIVLAIPSAIIGISSYQSAKGNIISSMSEANQESLQIINRTIDLFIEGQIENIEYVALASDAEAFLEEETEEQRTLLQTFQETKTHVEQTFVGTTAGNFMNEPTSFQNPPDYDPRERPWYQQAMEQTGETIITAPYISNSSNEPVVTIAKTTADEHGVAALNLQLDAITDLLSTISIGENGYVFIIDQNNAYVSHPHEELGSEASEFFLQLHDSEEGELDYQSETDDENLKLHYTTNDRTGWKIVSAMYETEIERAVAPILNTTLFVIFLSLLGGAVLVYILTRSIVSPIQRLTTAAEKMGEGDLAVTFKVDKNQNDEIGRLGKSFEKMRNALATMIAHIQDKSHQLSASAEEVMAISGENTRATEQIANSMQEVATGVDKQAVSVNESAGIAKKMAGSINEAVEKTDGVQQTAQEAAQFVENGNKAINTSISQMTQIRETVGNLSQKVEGLGQRSIEINKVADTIKSIADQTNLLALNAAIEAARAGEDGRGFSVVANEVKKLADQSAAATVEISEMIQLTQEDAQQTVAQMETSKEQVEKGIEVVNVAGESFHNIKIFVDNVAAEVHEVASLINSIGQGSETFVATFDDLASISETSSASVQNISAFTEEQLASMEEIAASVENLTQFAEELQGLVQQFDIDDKQQ</sequence>
<keyword evidence="7" id="KW-0472">Membrane</keyword>
<dbReference type="InterPro" id="IPR004089">
    <property type="entry name" value="MCPsignal_dom"/>
</dbReference>
<dbReference type="EMBL" id="NPCC01000038">
    <property type="protein sequence ID" value="PAE87180.1"/>
    <property type="molecule type" value="Genomic_DNA"/>
</dbReference>
<dbReference type="Pfam" id="PF00672">
    <property type="entry name" value="HAMP"/>
    <property type="match status" value="1"/>
</dbReference>
<evidence type="ECO:0000313" key="10">
    <source>
        <dbReference type="EMBL" id="PAE87180.1"/>
    </source>
</evidence>
<keyword evidence="3" id="KW-0488">Methylation</keyword>
<keyword evidence="2" id="KW-1003">Cell membrane</keyword>
<dbReference type="InterPro" id="IPR003660">
    <property type="entry name" value="HAMP_dom"/>
</dbReference>
<dbReference type="GO" id="GO:0005886">
    <property type="term" value="C:plasma membrane"/>
    <property type="evidence" value="ECO:0007669"/>
    <property type="project" value="UniProtKB-SubCell"/>
</dbReference>
<organism evidence="10 11">
    <name type="scientific">Shouchella clausii</name>
    <name type="common">Alkalihalobacillus clausii</name>
    <dbReference type="NCBI Taxonomy" id="79880"/>
    <lineage>
        <taxon>Bacteria</taxon>
        <taxon>Bacillati</taxon>
        <taxon>Bacillota</taxon>
        <taxon>Bacilli</taxon>
        <taxon>Bacillales</taxon>
        <taxon>Bacillaceae</taxon>
        <taxon>Shouchella</taxon>
    </lineage>
</organism>
<dbReference type="Gene3D" id="3.30.450.20">
    <property type="entry name" value="PAS domain"/>
    <property type="match status" value="2"/>
</dbReference>
<comment type="similarity">
    <text evidence="9">Belongs to the methyl-accepting chemotaxis (MCP) protein family.</text>
</comment>
<keyword evidence="8" id="KW-0807">Transducer</keyword>
<evidence type="ECO:0000256" key="4">
    <source>
        <dbReference type="ARBA" id="ARBA00022500"/>
    </source>
</evidence>
<evidence type="ECO:0000256" key="9">
    <source>
        <dbReference type="ARBA" id="ARBA00029447"/>
    </source>
</evidence>
<evidence type="ECO:0000256" key="2">
    <source>
        <dbReference type="ARBA" id="ARBA00022475"/>
    </source>
</evidence>
<dbReference type="CDD" id="cd12912">
    <property type="entry name" value="PDC2_MCP_like"/>
    <property type="match status" value="1"/>
</dbReference>
<dbReference type="AlphaFoldDB" id="A0A268NVS0"/>
<dbReference type="SMART" id="SM00283">
    <property type="entry name" value="MA"/>
    <property type="match status" value="1"/>
</dbReference>
<dbReference type="GO" id="GO:0007165">
    <property type="term" value="P:signal transduction"/>
    <property type="evidence" value="ECO:0007669"/>
    <property type="project" value="UniProtKB-KW"/>
</dbReference>
<gene>
    <name evidence="10" type="ORF">CHH72_19450</name>
</gene>
<reference evidence="10 11" key="1">
    <citation type="submission" date="2017-07" db="EMBL/GenBank/DDBJ databases">
        <title>Isolation and whole genome analysis of endospore-forming bacteria from heroin.</title>
        <authorList>
            <person name="Kalinowski J."/>
            <person name="Ahrens B."/>
            <person name="Al-Dilaimi A."/>
            <person name="Winkler A."/>
            <person name="Wibberg D."/>
            <person name="Schleenbecker U."/>
            <person name="Ruckert C."/>
            <person name="Wolfel R."/>
            <person name="Grass G."/>
        </authorList>
    </citation>
    <scope>NUCLEOTIDE SEQUENCE [LARGE SCALE GENOMIC DNA]</scope>
    <source>
        <strain evidence="10 11">7539</strain>
    </source>
</reference>
<keyword evidence="6" id="KW-1133">Transmembrane helix</keyword>
<dbReference type="Gene3D" id="1.10.8.500">
    <property type="entry name" value="HAMP domain in histidine kinase"/>
    <property type="match status" value="1"/>
</dbReference>
<evidence type="ECO:0000313" key="11">
    <source>
        <dbReference type="Proteomes" id="UP000216207"/>
    </source>
</evidence>
<evidence type="ECO:0000256" key="5">
    <source>
        <dbReference type="ARBA" id="ARBA00022692"/>
    </source>
</evidence>
<dbReference type="SUPFAM" id="SSF58104">
    <property type="entry name" value="Methyl-accepting chemotaxis protein (MCP) signaling domain"/>
    <property type="match status" value="1"/>
</dbReference>
<dbReference type="InterPro" id="IPR029151">
    <property type="entry name" value="Sensor-like_sf"/>
</dbReference>
<evidence type="ECO:0000256" key="1">
    <source>
        <dbReference type="ARBA" id="ARBA00004651"/>
    </source>
</evidence>
<dbReference type="Pfam" id="PF02743">
    <property type="entry name" value="dCache_1"/>
    <property type="match status" value="1"/>
</dbReference>
<dbReference type="PANTHER" id="PTHR32089:SF114">
    <property type="entry name" value="METHYL-ACCEPTING CHEMOTAXIS PROTEIN MCPB"/>
    <property type="match status" value="1"/>
</dbReference>
<comment type="subcellular location">
    <subcellularLocation>
        <location evidence="1">Cell membrane</location>
        <topology evidence="1">Multi-pass membrane protein</topology>
    </subcellularLocation>
</comment>
<evidence type="ECO:0000256" key="7">
    <source>
        <dbReference type="ARBA" id="ARBA00023136"/>
    </source>
</evidence>
<dbReference type="PANTHER" id="PTHR32089">
    <property type="entry name" value="METHYL-ACCEPTING CHEMOTAXIS PROTEIN MCPB"/>
    <property type="match status" value="1"/>
</dbReference>
<name>A0A268NVS0_SHOCL</name>
<dbReference type="GO" id="GO:0006935">
    <property type="term" value="P:chemotaxis"/>
    <property type="evidence" value="ECO:0007669"/>
    <property type="project" value="UniProtKB-KW"/>
</dbReference>
<dbReference type="CDD" id="cd06225">
    <property type="entry name" value="HAMP"/>
    <property type="match status" value="1"/>
</dbReference>
<dbReference type="CDD" id="cd11386">
    <property type="entry name" value="MCP_signal"/>
    <property type="match status" value="1"/>
</dbReference>
<dbReference type="Proteomes" id="UP000216207">
    <property type="component" value="Unassembled WGS sequence"/>
</dbReference>
<keyword evidence="4" id="KW-0145">Chemotaxis</keyword>
<dbReference type="Gene3D" id="1.10.287.950">
    <property type="entry name" value="Methyl-accepting chemotaxis protein"/>
    <property type="match status" value="1"/>
</dbReference>
<keyword evidence="5" id="KW-0812">Transmembrane</keyword>
<dbReference type="CDD" id="cd18773">
    <property type="entry name" value="PDC1_HK_sensor"/>
    <property type="match status" value="1"/>
</dbReference>
<comment type="caution">
    <text evidence="10">The sequence shown here is derived from an EMBL/GenBank/DDBJ whole genome shotgun (WGS) entry which is preliminary data.</text>
</comment>
<proteinExistence type="inferred from homology"/>
<protein>
    <submittedName>
        <fullName evidence="10">Methyl-accepting chemotaxis protein</fullName>
    </submittedName>
</protein>
<dbReference type="Pfam" id="PF00015">
    <property type="entry name" value="MCPsignal"/>
    <property type="match status" value="1"/>
</dbReference>
<accession>A0A268NVS0</accession>
<dbReference type="PROSITE" id="PS50885">
    <property type="entry name" value="HAMP"/>
    <property type="match status" value="1"/>
</dbReference>
<dbReference type="InterPro" id="IPR033479">
    <property type="entry name" value="dCache_1"/>
</dbReference>
<evidence type="ECO:0000256" key="6">
    <source>
        <dbReference type="ARBA" id="ARBA00022989"/>
    </source>
</evidence>
<dbReference type="SMART" id="SM00304">
    <property type="entry name" value="HAMP"/>
    <property type="match status" value="2"/>
</dbReference>
<dbReference type="RefSeq" id="WP_051881274.1">
    <property type="nucleotide sequence ID" value="NZ_CP012475.1"/>
</dbReference>
<dbReference type="SUPFAM" id="SSF103190">
    <property type="entry name" value="Sensory domain-like"/>
    <property type="match status" value="1"/>
</dbReference>
<dbReference type="PROSITE" id="PS50111">
    <property type="entry name" value="CHEMOTAXIS_TRANSDUC_2"/>
    <property type="match status" value="1"/>
</dbReference>
<evidence type="ECO:0000256" key="8">
    <source>
        <dbReference type="ARBA" id="ARBA00023224"/>
    </source>
</evidence>